<dbReference type="SUPFAM" id="SSF103190">
    <property type="entry name" value="Sensory domain-like"/>
    <property type="match status" value="1"/>
</dbReference>
<keyword evidence="13" id="KW-1185">Reference proteome</keyword>
<dbReference type="CDD" id="cd12914">
    <property type="entry name" value="PDC1_DGC_like"/>
    <property type="match status" value="1"/>
</dbReference>
<reference evidence="12 13" key="1">
    <citation type="submission" date="2019-11" db="EMBL/GenBank/DDBJ databases">
        <title>Whole-genome sequence of a the green, strictly anaerobic photosynthetic bacterium Heliobacillus mobilis DSM 6151.</title>
        <authorList>
            <person name="Kyndt J.A."/>
            <person name="Meyer T.E."/>
        </authorList>
    </citation>
    <scope>NUCLEOTIDE SEQUENCE [LARGE SCALE GENOMIC DNA]</scope>
    <source>
        <strain evidence="12 13">DSM 6151</strain>
    </source>
</reference>
<dbReference type="Pfam" id="PF00015">
    <property type="entry name" value="MCPsignal"/>
    <property type="match status" value="1"/>
</dbReference>
<evidence type="ECO:0000256" key="3">
    <source>
        <dbReference type="ARBA" id="ARBA00022500"/>
    </source>
</evidence>
<evidence type="ECO:0000256" key="1">
    <source>
        <dbReference type="ARBA" id="ARBA00004651"/>
    </source>
</evidence>
<dbReference type="Gene3D" id="3.30.450.20">
    <property type="entry name" value="PAS domain"/>
    <property type="match status" value="2"/>
</dbReference>
<dbReference type="GO" id="GO:0007165">
    <property type="term" value="P:signal transduction"/>
    <property type="evidence" value="ECO:0007669"/>
    <property type="project" value="UniProtKB-KW"/>
</dbReference>
<comment type="similarity">
    <text evidence="8">Belongs to the methyl-accepting chemotaxis (MCP) protein family.</text>
</comment>
<dbReference type="CDD" id="cd18774">
    <property type="entry name" value="PDC2_HK_sensor"/>
    <property type="match status" value="1"/>
</dbReference>
<protein>
    <recommendedName>
        <fullName evidence="11">Methyl-accepting transducer domain-containing protein</fullName>
    </recommendedName>
</protein>
<dbReference type="PANTHER" id="PTHR32089:SF112">
    <property type="entry name" value="LYSOZYME-LIKE PROTEIN-RELATED"/>
    <property type="match status" value="1"/>
</dbReference>
<evidence type="ECO:0000256" key="7">
    <source>
        <dbReference type="ARBA" id="ARBA00023224"/>
    </source>
</evidence>
<evidence type="ECO:0000313" key="13">
    <source>
        <dbReference type="Proteomes" id="UP000430670"/>
    </source>
</evidence>
<keyword evidence="7 9" id="KW-0807">Transducer</keyword>
<evidence type="ECO:0000256" key="2">
    <source>
        <dbReference type="ARBA" id="ARBA00022475"/>
    </source>
</evidence>
<evidence type="ECO:0000256" key="9">
    <source>
        <dbReference type="PROSITE-ProRule" id="PRU00284"/>
    </source>
</evidence>
<dbReference type="AlphaFoldDB" id="A0A6I3SHN4"/>
<dbReference type="RefSeq" id="WP_170291691.1">
    <property type="nucleotide sequence ID" value="NZ_WNKU01000004.1"/>
</dbReference>
<feature type="domain" description="Methyl-accepting transducer" evidence="11">
    <location>
        <begin position="364"/>
        <end position="614"/>
    </location>
</feature>
<feature type="transmembrane region" description="Helical" evidence="10">
    <location>
        <begin position="271"/>
        <end position="290"/>
    </location>
</feature>
<evidence type="ECO:0000256" key="4">
    <source>
        <dbReference type="ARBA" id="ARBA00022692"/>
    </source>
</evidence>
<evidence type="ECO:0000259" key="11">
    <source>
        <dbReference type="PROSITE" id="PS50111"/>
    </source>
</evidence>
<dbReference type="SMART" id="SM00283">
    <property type="entry name" value="MA"/>
    <property type="match status" value="1"/>
</dbReference>
<evidence type="ECO:0000256" key="5">
    <source>
        <dbReference type="ARBA" id="ARBA00022989"/>
    </source>
</evidence>
<dbReference type="PROSITE" id="PS50111">
    <property type="entry name" value="CHEMOTAXIS_TRANSDUC_2"/>
    <property type="match status" value="1"/>
</dbReference>
<evidence type="ECO:0000313" key="12">
    <source>
        <dbReference type="EMBL" id="MTV48389.1"/>
    </source>
</evidence>
<keyword evidence="3" id="KW-0145">Chemotaxis</keyword>
<keyword evidence="4 10" id="KW-0812">Transmembrane</keyword>
<dbReference type="GO" id="GO:0004888">
    <property type="term" value="F:transmembrane signaling receptor activity"/>
    <property type="evidence" value="ECO:0007669"/>
    <property type="project" value="InterPro"/>
</dbReference>
<dbReference type="PRINTS" id="PR00260">
    <property type="entry name" value="CHEMTRNSDUCR"/>
</dbReference>
<dbReference type="EMBL" id="WNKU01000004">
    <property type="protein sequence ID" value="MTV48389.1"/>
    <property type="molecule type" value="Genomic_DNA"/>
</dbReference>
<organism evidence="12 13">
    <name type="scientific">Heliobacterium mobile</name>
    <name type="common">Heliobacillus mobilis</name>
    <dbReference type="NCBI Taxonomy" id="28064"/>
    <lineage>
        <taxon>Bacteria</taxon>
        <taxon>Bacillati</taxon>
        <taxon>Bacillota</taxon>
        <taxon>Clostridia</taxon>
        <taxon>Eubacteriales</taxon>
        <taxon>Heliobacteriaceae</taxon>
        <taxon>Heliobacterium</taxon>
    </lineage>
</organism>
<gene>
    <name evidence="12" type="ORF">GJ688_05255</name>
</gene>
<dbReference type="InterPro" id="IPR033479">
    <property type="entry name" value="dCache_1"/>
</dbReference>
<comment type="caution">
    <text evidence="12">The sequence shown here is derived from an EMBL/GenBank/DDBJ whole genome shotgun (WGS) entry which is preliminary data.</text>
</comment>
<evidence type="ECO:0000256" key="6">
    <source>
        <dbReference type="ARBA" id="ARBA00023136"/>
    </source>
</evidence>
<name>A0A6I3SHN4_HELMO</name>
<comment type="subcellular location">
    <subcellularLocation>
        <location evidence="1">Cell membrane</location>
        <topology evidence="1">Multi-pass membrane protein</topology>
    </subcellularLocation>
</comment>
<dbReference type="InterPro" id="IPR004089">
    <property type="entry name" value="MCPsignal_dom"/>
</dbReference>
<dbReference type="GO" id="GO:0005886">
    <property type="term" value="C:plasma membrane"/>
    <property type="evidence" value="ECO:0007669"/>
    <property type="project" value="UniProtKB-SubCell"/>
</dbReference>
<dbReference type="GO" id="GO:0006935">
    <property type="term" value="P:chemotaxis"/>
    <property type="evidence" value="ECO:0007669"/>
    <property type="project" value="UniProtKB-KW"/>
</dbReference>
<evidence type="ECO:0000256" key="8">
    <source>
        <dbReference type="ARBA" id="ARBA00029447"/>
    </source>
</evidence>
<dbReference type="InterPro" id="IPR004090">
    <property type="entry name" value="Chemotax_Me-accpt_rcpt"/>
</dbReference>
<dbReference type="InterPro" id="IPR029151">
    <property type="entry name" value="Sensor-like_sf"/>
</dbReference>
<dbReference type="PANTHER" id="PTHR32089">
    <property type="entry name" value="METHYL-ACCEPTING CHEMOTAXIS PROTEIN MCPB"/>
    <property type="match status" value="1"/>
</dbReference>
<sequence length="650" mass="71549">MAIALIPLFVSSIYQINSYRDEVTSLIINRQKEVAEDKAEELDLWLRHRVDELAKISNVYPELKSATINDVVPILQKIQRQYDGIERVVFADKTGNSINDQQQKINLTDRTYFKQAQQSDSIVVSDIITSKTTGNKNVAFVLPLKNEAGQFIGIFGLMYNASGIETIVKDIRVGETGYGYLVSKDRVFLVHPDAEKVGKMFEELNPSQLSLFQETVFKKDNGEVEYVASDQTERIGFYQKVPLTNWKLVVTGKKNELFGGIEASVITTAELVAVTIIIIVIVAVFAARGFTRPIEKINHLLSQTRNLDLTYDPSTDRELNSFSYEFRSMADSLIKTRQLLRDLLSEITTTANVVDNHSRNLSKLIGDTAISVDDIAHATDDLAKGASEQAKDSEQAVHKLSDLSEKIRLSVENSDTIQSEIEGVGKANEEGISAISDLKQAVKENVDATSNVGLQVDVLDKKSKSITAITDMIKSIASQTNLLALNAMIESARAGEAGRGFAVVAKEIKKLAEQVSNHAEEIENTTSDIHEEITKTKEIMESTKGVILRTSLASEVTEGKFDKINASINRIVGKIGSLSSSIMVVNAEKDIVVSSVESISAIAEESSASTEEISASLQQQANVVDEIAKSAQQLSEVADRLKHTLEQFRL</sequence>
<dbReference type="Pfam" id="PF02743">
    <property type="entry name" value="dCache_1"/>
    <property type="match status" value="1"/>
</dbReference>
<proteinExistence type="inferred from homology"/>
<dbReference type="Proteomes" id="UP000430670">
    <property type="component" value="Unassembled WGS sequence"/>
</dbReference>
<dbReference type="Gene3D" id="1.10.287.950">
    <property type="entry name" value="Methyl-accepting chemotaxis protein"/>
    <property type="match status" value="1"/>
</dbReference>
<keyword evidence="5 10" id="KW-1133">Transmembrane helix</keyword>
<keyword evidence="6 10" id="KW-0472">Membrane</keyword>
<evidence type="ECO:0000256" key="10">
    <source>
        <dbReference type="SAM" id="Phobius"/>
    </source>
</evidence>
<accession>A0A6I3SHN4</accession>
<keyword evidence="2" id="KW-1003">Cell membrane</keyword>
<dbReference type="SUPFAM" id="SSF58104">
    <property type="entry name" value="Methyl-accepting chemotaxis protein (MCP) signaling domain"/>
    <property type="match status" value="1"/>
</dbReference>